<dbReference type="AlphaFoldDB" id="A0A5J4Z797"/>
<dbReference type="SUPFAM" id="SSF161093">
    <property type="entry name" value="MgtE membrane domain-like"/>
    <property type="match status" value="1"/>
</dbReference>
<evidence type="ECO:0000256" key="5">
    <source>
        <dbReference type="ARBA" id="ARBA00022842"/>
    </source>
</evidence>
<dbReference type="GO" id="GO:0008324">
    <property type="term" value="F:monoatomic cation transmembrane transporter activity"/>
    <property type="evidence" value="ECO:0007669"/>
    <property type="project" value="InterPro"/>
</dbReference>
<accession>A0A5J4Z797</accession>
<evidence type="ECO:0000256" key="1">
    <source>
        <dbReference type="ARBA" id="ARBA00004141"/>
    </source>
</evidence>
<dbReference type="Proteomes" id="UP000324585">
    <property type="component" value="Unassembled WGS sequence"/>
</dbReference>
<gene>
    <name evidence="11" type="ORF">FVE85_6537</name>
</gene>
<dbReference type="OrthoDB" id="48232at2759"/>
<feature type="region of interest" description="Disordered" evidence="8">
    <location>
        <begin position="1"/>
        <end position="45"/>
    </location>
</feature>
<reference evidence="12" key="1">
    <citation type="journal article" date="2019" name="Nat. Commun.">
        <title>Expansion of phycobilisome linker gene families in mesophilic red algae.</title>
        <authorList>
            <person name="Lee J."/>
            <person name="Kim D."/>
            <person name="Bhattacharya D."/>
            <person name="Yoon H.S."/>
        </authorList>
    </citation>
    <scope>NUCLEOTIDE SEQUENCE [LARGE SCALE GENOMIC DNA]</scope>
    <source>
        <strain evidence="12">CCMP 1328</strain>
    </source>
</reference>
<evidence type="ECO:0000256" key="8">
    <source>
        <dbReference type="SAM" id="MobiDB-lite"/>
    </source>
</evidence>
<comment type="similarity">
    <text evidence="2">Belongs to the SLC41A transporter family.</text>
</comment>
<dbReference type="InterPro" id="IPR036739">
    <property type="entry name" value="SLC41_membr_dom_sf"/>
</dbReference>
<dbReference type="Pfam" id="PF01769">
    <property type="entry name" value="MgtE"/>
    <property type="match status" value="1"/>
</dbReference>
<dbReference type="EMBL" id="VRMN01000001">
    <property type="protein sequence ID" value="KAA8498952.1"/>
    <property type="molecule type" value="Genomic_DNA"/>
</dbReference>
<keyword evidence="6 9" id="KW-1133">Transmembrane helix</keyword>
<protein>
    <submittedName>
        <fullName evidence="11">Magnesium transporter MgtE</fullName>
    </submittedName>
</protein>
<feature type="transmembrane region" description="Helical" evidence="9">
    <location>
        <begin position="103"/>
        <end position="124"/>
    </location>
</feature>
<keyword evidence="4 9" id="KW-0812">Transmembrane</keyword>
<dbReference type="PANTHER" id="PTHR41394">
    <property type="entry name" value="MAGNESIUM TRANSPORTER MGTE"/>
    <property type="match status" value="1"/>
</dbReference>
<organism evidence="11 12">
    <name type="scientific">Porphyridium purpureum</name>
    <name type="common">Red alga</name>
    <name type="synonym">Porphyridium cruentum</name>
    <dbReference type="NCBI Taxonomy" id="35688"/>
    <lineage>
        <taxon>Eukaryota</taxon>
        <taxon>Rhodophyta</taxon>
        <taxon>Bangiophyceae</taxon>
        <taxon>Porphyridiales</taxon>
        <taxon>Porphyridiaceae</taxon>
        <taxon>Porphyridium</taxon>
    </lineage>
</organism>
<keyword evidence="7 9" id="KW-0472">Membrane</keyword>
<evidence type="ECO:0000256" key="3">
    <source>
        <dbReference type="ARBA" id="ARBA00022448"/>
    </source>
</evidence>
<dbReference type="GO" id="GO:0016020">
    <property type="term" value="C:membrane"/>
    <property type="evidence" value="ECO:0007669"/>
    <property type="project" value="UniProtKB-SubCell"/>
</dbReference>
<evidence type="ECO:0000256" key="7">
    <source>
        <dbReference type="ARBA" id="ARBA00023136"/>
    </source>
</evidence>
<feature type="transmembrane region" description="Helical" evidence="9">
    <location>
        <begin position="177"/>
        <end position="197"/>
    </location>
</feature>
<keyword evidence="12" id="KW-1185">Reference proteome</keyword>
<dbReference type="InterPro" id="IPR006667">
    <property type="entry name" value="SLC41_membr_dom"/>
</dbReference>
<evidence type="ECO:0000256" key="4">
    <source>
        <dbReference type="ARBA" id="ARBA00022692"/>
    </source>
</evidence>
<proteinExistence type="inferred from homology"/>
<feature type="transmembrane region" description="Helical" evidence="9">
    <location>
        <begin position="130"/>
        <end position="148"/>
    </location>
</feature>
<evidence type="ECO:0000313" key="11">
    <source>
        <dbReference type="EMBL" id="KAA8498952.1"/>
    </source>
</evidence>
<feature type="transmembrane region" description="Helical" evidence="9">
    <location>
        <begin position="203"/>
        <end position="230"/>
    </location>
</feature>
<evidence type="ECO:0000256" key="2">
    <source>
        <dbReference type="ARBA" id="ARBA00009749"/>
    </source>
</evidence>
<comment type="caution">
    <text evidence="11">The sequence shown here is derived from an EMBL/GenBank/DDBJ whole genome shotgun (WGS) entry which is preliminary data.</text>
</comment>
<evidence type="ECO:0000259" key="10">
    <source>
        <dbReference type="Pfam" id="PF01769"/>
    </source>
</evidence>
<feature type="compositionally biased region" description="Low complexity" evidence="8">
    <location>
        <begin position="9"/>
        <end position="26"/>
    </location>
</feature>
<keyword evidence="5" id="KW-0460">Magnesium</keyword>
<evidence type="ECO:0000313" key="12">
    <source>
        <dbReference type="Proteomes" id="UP000324585"/>
    </source>
</evidence>
<name>A0A5J4Z797_PORPP</name>
<evidence type="ECO:0000256" key="9">
    <source>
        <dbReference type="SAM" id="Phobius"/>
    </source>
</evidence>
<comment type="subcellular location">
    <subcellularLocation>
        <location evidence="1">Membrane</location>
        <topology evidence="1">Multi-pass membrane protein</topology>
    </subcellularLocation>
</comment>
<dbReference type="OMA" id="AYAPMLK"/>
<dbReference type="Gene3D" id="1.10.357.20">
    <property type="entry name" value="SLC41 divalent cation transporters, integral membrane domain"/>
    <property type="match status" value="1"/>
</dbReference>
<sequence length="274" mass="29212">MVKGGRQHGGSSPRGKSGGSARAGARLPMPTVTSQAARRGGYDSSDVDDYTNAKLRTAAAKQLHRAPAAHVLADVKSYDHSYEELADFRTHGRRFWRVFVRRIVVLIALMVAQSASSIILDAYAPMLKEHFLVTLFLTMIVGAGGNAGNQSTVMTVRGLAVGKIHKVNRYKVMLREIALGGLIGLVLAAVSFIRVYLFHRSFVASLAISLACFLVVGSATFFGTLLPLALAAMKLDPAHGGPAIQVTMDIFGVFITCACSAGFFRMAGAAIAEK</sequence>
<evidence type="ECO:0000256" key="6">
    <source>
        <dbReference type="ARBA" id="ARBA00022989"/>
    </source>
</evidence>
<feature type="domain" description="SLC41A/MgtE integral membrane" evidence="10">
    <location>
        <begin position="138"/>
        <end position="258"/>
    </location>
</feature>
<keyword evidence="3" id="KW-0813">Transport</keyword>
<dbReference type="PANTHER" id="PTHR41394:SF5">
    <property type="entry name" value="SLC41A_MGTE INTEGRAL MEMBRANE DOMAIN-CONTAINING PROTEIN"/>
    <property type="match status" value="1"/>
</dbReference>
<feature type="transmembrane region" description="Helical" evidence="9">
    <location>
        <begin position="250"/>
        <end position="272"/>
    </location>
</feature>